<name>A0AAE1DRI2_9GAST</name>
<gene>
    <name evidence="1" type="ORF">RRG08_040363</name>
</gene>
<reference evidence="1" key="1">
    <citation type="journal article" date="2023" name="G3 (Bethesda)">
        <title>A reference genome for the long-term kleptoplast-retaining sea slug Elysia crispata morphotype clarki.</title>
        <authorList>
            <person name="Eastman K.E."/>
            <person name="Pendleton A.L."/>
            <person name="Shaikh M.A."/>
            <person name="Suttiyut T."/>
            <person name="Ogas R."/>
            <person name="Tomko P."/>
            <person name="Gavelis G."/>
            <person name="Widhalm J.R."/>
            <person name="Wisecaver J.H."/>
        </authorList>
    </citation>
    <scope>NUCLEOTIDE SEQUENCE</scope>
    <source>
        <strain evidence="1">ECLA1</strain>
    </source>
</reference>
<protein>
    <submittedName>
        <fullName evidence="1">Uncharacterized protein</fullName>
    </submittedName>
</protein>
<dbReference type="AlphaFoldDB" id="A0AAE1DRI2"/>
<proteinExistence type="predicted"/>
<sequence>MIKSRALGAIKIRRYLDCSLQKIFKRGRLDVTQQWEGGGEGWGFKLYRALSFDRSCPDRSAHTGLHLRPKDVETGSNDLSRPRGDSLAFAAPLVPNLTAQHESVRTWLHWHLDPLLMRLLYSWKRSLASSSSKSKIRYAWALRCKLVTLSVRTLSIRIGADLPNLEKCGGSEISRFNFSYKRAFIFSWPVLNRKMIIWPVLFEL</sequence>
<accession>A0AAE1DRI2</accession>
<keyword evidence="2" id="KW-1185">Reference proteome</keyword>
<comment type="caution">
    <text evidence="1">The sequence shown here is derived from an EMBL/GenBank/DDBJ whole genome shotgun (WGS) entry which is preliminary data.</text>
</comment>
<dbReference type="Proteomes" id="UP001283361">
    <property type="component" value="Unassembled WGS sequence"/>
</dbReference>
<evidence type="ECO:0000313" key="1">
    <source>
        <dbReference type="EMBL" id="KAK3779640.1"/>
    </source>
</evidence>
<evidence type="ECO:0000313" key="2">
    <source>
        <dbReference type="Proteomes" id="UP001283361"/>
    </source>
</evidence>
<dbReference type="EMBL" id="JAWDGP010002819">
    <property type="protein sequence ID" value="KAK3779640.1"/>
    <property type="molecule type" value="Genomic_DNA"/>
</dbReference>
<organism evidence="1 2">
    <name type="scientific">Elysia crispata</name>
    <name type="common">lettuce slug</name>
    <dbReference type="NCBI Taxonomy" id="231223"/>
    <lineage>
        <taxon>Eukaryota</taxon>
        <taxon>Metazoa</taxon>
        <taxon>Spiralia</taxon>
        <taxon>Lophotrochozoa</taxon>
        <taxon>Mollusca</taxon>
        <taxon>Gastropoda</taxon>
        <taxon>Heterobranchia</taxon>
        <taxon>Euthyneura</taxon>
        <taxon>Panpulmonata</taxon>
        <taxon>Sacoglossa</taxon>
        <taxon>Placobranchoidea</taxon>
        <taxon>Plakobranchidae</taxon>
        <taxon>Elysia</taxon>
    </lineage>
</organism>